<keyword evidence="3" id="KW-0808">Transferase</keyword>
<evidence type="ECO:0000256" key="3">
    <source>
        <dbReference type="ARBA" id="ARBA00022679"/>
    </source>
</evidence>
<evidence type="ECO:0000256" key="2">
    <source>
        <dbReference type="ARBA" id="ARBA00012483"/>
    </source>
</evidence>
<dbReference type="PANTHER" id="PTHR22937">
    <property type="entry name" value="E3 UBIQUITIN-PROTEIN LIGASE RNF165"/>
    <property type="match status" value="1"/>
</dbReference>
<comment type="catalytic activity">
    <reaction evidence="1">
        <text>S-ubiquitinyl-[E2 ubiquitin-conjugating enzyme]-L-cysteine + [acceptor protein]-L-lysine = [E2 ubiquitin-conjugating enzyme]-L-cysteine + N(6)-ubiquitinyl-[acceptor protein]-L-lysine.</text>
        <dbReference type="EC" id="2.3.2.27"/>
    </reaction>
</comment>
<evidence type="ECO:0000313" key="10">
    <source>
        <dbReference type="EMBL" id="EYU41081.1"/>
    </source>
</evidence>
<reference evidence="10 11" key="1">
    <citation type="journal article" date="2013" name="Proc. Natl. Acad. Sci. U.S.A.">
        <title>Fine-scale variation in meiotic recombination in Mimulus inferred from population shotgun sequencing.</title>
        <authorList>
            <person name="Hellsten U."/>
            <person name="Wright K.M."/>
            <person name="Jenkins J."/>
            <person name="Shu S."/>
            <person name="Yuan Y."/>
            <person name="Wessler S.R."/>
            <person name="Schmutz J."/>
            <person name="Willis J.H."/>
            <person name="Rokhsar D.S."/>
        </authorList>
    </citation>
    <scope>NUCLEOTIDE SEQUENCE [LARGE SCALE GENOMIC DNA]</scope>
    <source>
        <strain evidence="11">cv. DUN x IM62</strain>
    </source>
</reference>
<accession>A0A022RMA8</accession>
<dbReference type="EC" id="2.3.2.27" evidence="2"/>
<evidence type="ECO:0000313" key="11">
    <source>
        <dbReference type="Proteomes" id="UP000030748"/>
    </source>
</evidence>
<keyword evidence="11" id="KW-1185">Reference proteome</keyword>
<dbReference type="SUPFAM" id="SSF57850">
    <property type="entry name" value="RING/U-box"/>
    <property type="match status" value="1"/>
</dbReference>
<gene>
    <name evidence="10" type="ORF">MIMGU_mgv1a017900mg</name>
</gene>
<dbReference type="PANTHER" id="PTHR22937:SF163">
    <property type="entry name" value="RING-TYPE E3 UBIQUITIN TRANSFERASE"/>
    <property type="match status" value="1"/>
</dbReference>
<evidence type="ECO:0000256" key="8">
    <source>
        <dbReference type="PROSITE-ProRule" id="PRU00175"/>
    </source>
</evidence>
<dbReference type="Pfam" id="PF13639">
    <property type="entry name" value="zf-RING_2"/>
    <property type="match status" value="1"/>
</dbReference>
<dbReference type="Gene3D" id="3.30.40.10">
    <property type="entry name" value="Zinc/RING finger domain, C3HC4 (zinc finger)"/>
    <property type="match status" value="1"/>
</dbReference>
<evidence type="ECO:0000256" key="4">
    <source>
        <dbReference type="ARBA" id="ARBA00022723"/>
    </source>
</evidence>
<dbReference type="InterPro" id="IPR001841">
    <property type="entry name" value="Znf_RING"/>
</dbReference>
<feature type="non-terminal residue" evidence="10">
    <location>
        <position position="1"/>
    </location>
</feature>
<dbReference type="Proteomes" id="UP000030748">
    <property type="component" value="Unassembled WGS sequence"/>
</dbReference>
<proteinExistence type="predicted"/>
<name>A0A022RMA8_ERYGU</name>
<dbReference type="AlphaFoldDB" id="A0A022RMA8"/>
<dbReference type="SMART" id="SM00184">
    <property type="entry name" value="RING"/>
    <property type="match status" value="1"/>
</dbReference>
<dbReference type="GO" id="GO:0061630">
    <property type="term" value="F:ubiquitin protein ligase activity"/>
    <property type="evidence" value="ECO:0000318"/>
    <property type="project" value="GO_Central"/>
</dbReference>
<dbReference type="InterPro" id="IPR013083">
    <property type="entry name" value="Znf_RING/FYVE/PHD"/>
</dbReference>
<evidence type="ECO:0000256" key="6">
    <source>
        <dbReference type="ARBA" id="ARBA00022786"/>
    </source>
</evidence>
<keyword evidence="5 8" id="KW-0863">Zinc-finger</keyword>
<organism evidence="10 11">
    <name type="scientific">Erythranthe guttata</name>
    <name type="common">Yellow monkey flower</name>
    <name type="synonym">Mimulus guttatus</name>
    <dbReference type="NCBI Taxonomy" id="4155"/>
    <lineage>
        <taxon>Eukaryota</taxon>
        <taxon>Viridiplantae</taxon>
        <taxon>Streptophyta</taxon>
        <taxon>Embryophyta</taxon>
        <taxon>Tracheophyta</taxon>
        <taxon>Spermatophyta</taxon>
        <taxon>Magnoliopsida</taxon>
        <taxon>eudicotyledons</taxon>
        <taxon>Gunneridae</taxon>
        <taxon>Pentapetalae</taxon>
        <taxon>asterids</taxon>
        <taxon>lamiids</taxon>
        <taxon>Lamiales</taxon>
        <taxon>Phrymaceae</taxon>
        <taxon>Erythranthe</taxon>
    </lineage>
</organism>
<feature type="domain" description="RING-type" evidence="9">
    <location>
        <begin position="54"/>
        <end position="101"/>
    </location>
</feature>
<keyword evidence="6" id="KW-0833">Ubl conjugation pathway</keyword>
<evidence type="ECO:0000256" key="5">
    <source>
        <dbReference type="ARBA" id="ARBA00022771"/>
    </source>
</evidence>
<dbReference type="GO" id="GO:0008270">
    <property type="term" value="F:zinc ion binding"/>
    <property type="evidence" value="ECO:0007669"/>
    <property type="project" value="UniProtKB-KW"/>
</dbReference>
<sequence>LYDKRSYQILFCYGKSYISDGLSEDRITKCLKIKINSCSDIDNIRDPDEEREVCAVCYNDLCQENNNLGIVNIGILKCKHEYHSDCISRWLQVKNFCPLCKL</sequence>
<dbReference type="PROSITE" id="PS50089">
    <property type="entry name" value="ZF_RING_2"/>
    <property type="match status" value="1"/>
</dbReference>
<protein>
    <recommendedName>
        <fullName evidence="2">RING-type E3 ubiquitin transferase</fullName>
        <ecNumber evidence="2">2.3.2.27</ecNumber>
    </recommendedName>
</protein>
<evidence type="ECO:0000259" key="9">
    <source>
        <dbReference type="PROSITE" id="PS50089"/>
    </source>
</evidence>
<dbReference type="EMBL" id="KI630370">
    <property type="protein sequence ID" value="EYU41081.1"/>
    <property type="molecule type" value="Genomic_DNA"/>
</dbReference>
<evidence type="ECO:0000256" key="7">
    <source>
        <dbReference type="ARBA" id="ARBA00022833"/>
    </source>
</evidence>
<keyword evidence="7" id="KW-0862">Zinc</keyword>
<evidence type="ECO:0000256" key="1">
    <source>
        <dbReference type="ARBA" id="ARBA00000900"/>
    </source>
</evidence>
<dbReference type="InterPro" id="IPR045191">
    <property type="entry name" value="MBR1/2-like"/>
</dbReference>
<keyword evidence="4" id="KW-0479">Metal-binding</keyword>